<protein>
    <recommendedName>
        <fullName evidence="2">Transferrin-like domain-containing protein</fullName>
    </recommendedName>
</protein>
<dbReference type="SMART" id="SM00094">
    <property type="entry name" value="TR_FER"/>
    <property type="match status" value="1"/>
</dbReference>
<dbReference type="GO" id="GO:0055037">
    <property type="term" value="C:recycling endosome"/>
    <property type="evidence" value="ECO:0007669"/>
    <property type="project" value="TreeGrafter"/>
</dbReference>
<evidence type="ECO:0000259" key="2">
    <source>
        <dbReference type="PROSITE" id="PS51408"/>
    </source>
</evidence>
<dbReference type="GO" id="GO:0006826">
    <property type="term" value="P:iron ion transport"/>
    <property type="evidence" value="ECO:0007669"/>
    <property type="project" value="TreeGrafter"/>
</dbReference>
<dbReference type="GO" id="GO:0005769">
    <property type="term" value="C:early endosome"/>
    <property type="evidence" value="ECO:0007669"/>
    <property type="project" value="TreeGrafter"/>
</dbReference>
<gene>
    <name evidence="3" type="ORF">CCH79_00004783</name>
</gene>
<evidence type="ECO:0000313" key="4">
    <source>
        <dbReference type="Proteomes" id="UP000250572"/>
    </source>
</evidence>
<evidence type="ECO:0000256" key="1">
    <source>
        <dbReference type="SAM" id="MobiDB-lite"/>
    </source>
</evidence>
<dbReference type="PANTHER" id="PTHR11485">
    <property type="entry name" value="TRANSFERRIN"/>
    <property type="match status" value="1"/>
</dbReference>
<dbReference type="GO" id="GO:0005886">
    <property type="term" value="C:plasma membrane"/>
    <property type="evidence" value="ECO:0007669"/>
    <property type="project" value="TreeGrafter"/>
</dbReference>
<dbReference type="EMBL" id="NHOQ01002481">
    <property type="protein sequence ID" value="PWA16659.1"/>
    <property type="molecule type" value="Genomic_DNA"/>
</dbReference>
<comment type="caution">
    <text evidence="3">The sequence shown here is derived from an EMBL/GenBank/DDBJ whole genome shotgun (WGS) entry which is preliminary data.</text>
</comment>
<dbReference type="Pfam" id="PF00405">
    <property type="entry name" value="Transferrin"/>
    <property type="match status" value="2"/>
</dbReference>
<dbReference type="Proteomes" id="UP000250572">
    <property type="component" value="Unassembled WGS sequence"/>
</dbReference>
<dbReference type="GO" id="GO:0005615">
    <property type="term" value="C:extracellular space"/>
    <property type="evidence" value="ECO:0007669"/>
    <property type="project" value="TreeGrafter"/>
</dbReference>
<dbReference type="PRINTS" id="PR00422">
    <property type="entry name" value="TRANSFERRIN"/>
</dbReference>
<feature type="domain" description="Transferrin-like" evidence="2">
    <location>
        <begin position="1"/>
        <end position="315"/>
    </location>
</feature>
<dbReference type="SUPFAM" id="SSF53850">
    <property type="entry name" value="Periplasmic binding protein-like II"/>
    <property type="match status" value="1"/>
</dbReference>
<feature type="region of interest" description="Disordered" evidence="1">
    <location>
        <begin position="411"/>
        <end position="461"/>
    </location>
</feature>
<keyword evidence="4" id="KW-1185">Reference proteome</keyword>
<accession>A0A315V0B7</accession>
<proteinExistence type="predicted"/>
<dbReference type="Gene3D" id="3.40.190.10">
    <property type="entry name" value="Periplasmic binding protein-like II"/>
    <property type="match status" value="1"/>
</dbReference>
<dbReference type="PANTHER" id="PTHR11485:SF49">
    <property type="entry name" value="OTOLITH MATRIX PROTEIN 1"/>
    <property type="match status" value="1"/>
</dbReference>
<dbReference type="InterPro" id="IPR001156">
    <property type="entry name" value="Transferrin-like_dom"/>
</dbReference>
<dbReference type="PROSITE" id="PS51408">
    <property type="entry name" value="TRANSFERRIN_LIKE_4"/>
    <property type="match status" value="1"/>
</dbReference>
<organism evidence="3 4">
    <name type="scientific">Gambusia affinis</name>
    <name type="common">Western mosquitofish</name>
    <name type="synonym">Heterandria affinis</name>
    <dbReference type="NCBI Taxonomy" id="33528"/>
    <lineage>
        <taxon>Eukaryota</taxon>
        <taxon>Metazoa</taxon>
        <taxon>Chordata</taxon>
        <taxon>Craniata</taxon>
        <taxon>Vertebrata</taxon>
        <taxon>Euteleostomi</taxon>
        <taxon>Actinopterygii</taxon>
        <taxon>Neopterygii</taxon>
        <taxon>Teleostei</taxon>
        <taxon>Neoteleostei</taxon>
        <taxon>Acanthomorphata</taxon>
        <taxon>Ovalentaria</taxon>
        <taxon>Atherinomorphae</taxon>
        <taxon>Cyprinodontiformes</taxon>
        <taxon>Poeciliidae</taxon>
        <taxon>Poeciliinae</taxon>
        <taxon>Gambusia</taxon>
    </lineage>
</organism>
<name>A0A315V0B7_GAMAF</name>
<dbReference type="STRING" id="33528.ENSGAFP00000029264"/>
<feature type="non-terminal residue" evidence="3">
    <location>
        <position position="489"/>
    </location>
</feature>
<dbReference type="AlphaFoldDB" id="A0A315V0B7"/>
<evidence type="ECO:0000313" key="3">
    <source>
        <dbReference type="EMBL" id="PWA16659.1"/>
    </source>
</evidence>
<reference evidence="3 4" key="1">
    <citation type="journal article" date="2018" name="G3 (Bethesda)">
        <title>A High-Quality Reference Genome for the Invasive Mosquitofish Gambusia affinis Using a Chicago Library.</title>
        <authorList>
            <person name="Hoffberg S.L."/>
            <person name="Troendle N.J."/>
            <person name="Glenn T.C."/>
            <person name="Mahmud O."/>
            <person name="Louha S."/>
            <person name="Chalopin D."/>
            <person name="Bennetzen J.L."/>
            <person name="Mauricio R."/>
        </authorList>
    </citation>
    <scope>NUCLEOTIDE SEQUENCE [LARGE SCALE GENOMIC DNA]</scope>
    <source>
        <strain evidence="3">NE01/NJP1002.9</strain>
        <tissue evidence="3">Muscle</tissue>
    </source>
</reference>
<feature type="compositionally biased region" description="Basic and acidic residues" evidence="1">
    <location>
        <begin position="423"/>
        <end position="445"/>
    </location>
</feature>
<sequence length="489" mass="54766">MWLTYSIMRLSCCKFQAVAETRSVDIICKHRSCICCAVLRKQRRQSFCSQFQTRVDMERRFAVTFLLSLPLLSVDCVSHQKTTVSWCVVSDAEEQKCLDLAGNATARNVRGSLMCVRGLSTRDCMEKIKVHNDGNKILVCVAENLGDVAFVKHTTVFDNSDGKNQESWALDLELEDLKLLCPDGTEAGLDEYLRCHLSAVPANGVVVRVEDKCRVWKYLERLQLHMSSISQPHMFPEHANAHPCMPSCIKCCHTLSLLQNVFGNATEGFSLFSSAGYGQSDLLFSDATHHLQRVLGSYTSWLGPSYTTILQAFECEGKSDDVRLFASVHNREWVAKWLDKCFLLFICACLRVCVCVCVYPLQLLSLLLFSTNRLLLMEEGEDTQRINFHPILLSPCYVFIYAGTRNALDGPPSDQRLWGESGTEERNDSDGGGKDRGMTEYKVSSDSRQMQEAPMLTRQPPGWPSGASILLLPVLVPSLLLSPLWGSSS</sequence>